<dbReference type="Pfam" id="PF13514">
    <property type="entry name" value="AAA_27"/>
    <property type="match status" value="1"/>
</dbReference>
<comment type="caution">
    <text evidence="3">The sequence shown here is derived from an EMBL/GenBank/DDBJ whole genome shotgun (WGS) entry which is preliminary data.</text>
</comment>
<reference evidence="3 4" key="1">
    <citation type="submission" date="2019-02" db="EMBL/GenBank/DDBJ databases">
        <title>Deep-cultivation of Planctomycetes and their phenomic and genomic characterization uncovers novel biology.</title>
        <authorList>
            <person name="Wiegand S."/>
            <person name="Jogler M."/>
            <person name="Boedeker C."/>
            <person name="Pinto D."/>
            <person name="Vollmers J."/>
            <person name="Rivas-Marin E."/>
            <person name="Kohn T."/>
            <person name="Peeters S.H."/>
            <person name="Heuer A."/>
            <person name="Rast P."/>
            <person name="Oberbeckmann S."/>
            <person name="Bunk B."/>
            <person name="Jeske O."/>
            <person name="Meyerdierks A."/>
            <person name="Storesund J.E."/>
            <person name="Kallscheuer N."/>
            <person name="Luecker S."/>
            <person name="Lage O.M."/>
            <person name="Pohl T."/>
            <person name="Merkel B.J."/>
            <person name="Hornburger P."/>
            <person name="Mueller R.-W."/>
            <person name="Bruemmer F."/>
            <person name="Labrenz M."/>
            <person name="Spormann A.M."/>
            <person name="Op Den Camp H."/>
            <person name="Overmann J."/>
            <person name="Amann R."/>
            <person name="Jetten M.S.M."/>
            <person name="Mascher T."/>
            <person name="Medema M.H."/>
            <person name="Devos D.P."/>
            <person name="Kaster A.-K."/>
            <person name="Ovreas L."/>
            <person name="Rohde M."/>
            <person name="Galperin M.Y."/>
            <person name="Jogler C."/>
        </authorList>
    </citation>
    <scope>NUCLEOTIDE SEQUENCE [LARGE SCALE GENOMIC DNA]</scope>
    <source>
        <strain evidence="3 4">Pla22</strain>
    </source>
</reference>
<gene>
    <name evidence="3" type="ORF">Pla22_02050</name>
</gene>
<dbReference type="Proteomes" id="UP000316598">
    <property type="component" value="Unassembled WGS sequence"/>
</dbReference>
<feature type="coiled-coil region" evidence="1">
    <location>
        <begin position="503"/>
        <end position="537"/>
    </location>
</feature>
<feature type="coiled-coil region" evidence="1">
    <location>
        <begin position="206"/>
        <end position="240"/>
    </location>
</feature>
<feature type="domain" description="YhaN AAA" evidence="2">
    <location>
        <begin position="1"/>
        <end position="205"/>
    </location>
</feature>
<evidence type="ECO:0000259" key="2">
    <source>
        <dbReference type="Pfam" id="PF13514"/>
    </source>
</evidence>
<dbReference type="InterPro" id="IPR027417">
    <property type="entry name" value="P-loop_NTPase"/>
</dbReference>
<organism evidence="3 4">
    <name type="scientific">Rubripirellula amarantea</name>
    <dbReference type="NCBI Taxonomy" id="2527999"/>
    <lineage>
        <taxon>Bacteria</taxon>
        <taxon>Pseudomonadati</taxon>
        <taxon>Planctomycetota</taxon>
        <taxon>Planctomycetia</taxon>
        <taxon>Pirellulales</taxon>
        <taxon>Pirellulaceae</taxon>
        <taxon>Rubripirellula</taxon>
    </lineage>
</organism>
<keyword evidence="4" id="KW-1185">Reference proteome</keyword>
<dbReference type="PANTHER" id="PTHR41259">
    <property type="entry name" value="DOUBLE-STRAND BREAK REPAIR RAD50 ATPASE, PUTATIVE-RELATED"/>
    <property type="match status" value="1"/>
</dbReference>
<keyword evidence="1" id="KW-0175">Coiled coil</keyword>
<dbReference type="Gene3D" id="3.40.50.300">
    <property type="entry name" value="P-loop containing nucleotide triphosphate hydrolases"/>
    <property type="match status" value="2"/>
</dbReference>
<feature type="coiled-coil region" evidence="1">
    <location>
        <begin position="612"/>
        <end position="639"/>
    </location>
</feature>
<evidence type="ECO:0000256" key="1">
    <source>
        <dbReference type="SAM" id="Coils"/>
    </source>
</evidence>
<proteinExistence type="predicted"/>
<sequence>MKIERLDLIAYGHLTDVTIDLSAKPYQFHLIVGRNESGKSTSMRAINAWLFGFPGQTPDDYVHTMKKLRVGGVVSDEKQSLHCVRRKGNKNTLLDGADGKSSINEASLQEMLGGIDATTFASQFAISHEELVAGGEMILQGQGELGEMLFAAGAGLGKLKKVQEQLKHDYETIFKRLGKSRIADTLKIIKQMKEDLKKAQVPPAEYARLQSELADKQAEIEELKREADTLSHRRARLLAQIEALPIIPMWHQATKDFSEVAGTPILSADFTDRRRNLAAEMSIATSNIERVESTLSRLRLQLSEVKEDKPIRDNRREIETLIKELPVREKAEADRKGFMSNVLHSQERDLRAKLADLAKVTSQSSTDNSQRSNLEDQVHQYQLNESERKKIVRLAGEYARVVTGCEDKRRQVERLRQRIESCGKELEALPLESHAEGLSQVLAQIGQPSAMVENLREAQSQVQRFEDRCEVFRSRLRLDQSLDRIVTMELPDPAIVSQTSARINSIDEETEIARRRVLELKRQLADEEAGYEAIETKAHLPSLGDLDKARQVRDRMLAAIHKQTLVHAERDESSLTDASVDTFETDSVMQAVRRADEIADQLRMHQKEVHQRETMVATIRKLTAKVQQAQSEWDKQKELQANIQEHWNIVWTEKGITPGSPQAMRDWIDEHEKLVALAESLEDERASLKRFEASVEDATQRLAMALKLNADALEGANLLDLHAKASLIAEQNDALVQQRKLTMQQIEGWTSELSEAETTLNAREADLVAWQEQWDVAMHSLSRDSSAKSSLAPEDVIAMLDSIKDLSNLKKDRDDMLHRMTSIENETQAFLKSAARTVHAVHGDEVKIMTEGDDTSVLLQHAASLIQELHQRSKQESIDSAARDRLREDIAKAEQELKAESLTMQRHFVLRDELLQESGSESLEALPAIEAQWRRRETAAAQVRSTENDLRRLAGGEDLERFIEGIGDVQPAILEDHLAETDRDRKRISDQLELAIEGLGAIGQLLKQMDGGETASDISQAIAGQLGQLSSDVEAYVRLKLAGAILNRAIEHYRSENQEPVLQIAETYFRELTGGAYVGLNVDYPNEGDVPILHGRRASGDDVPVSGMSSGTADALYLALRLASLKHRCDSGKPMPLIIDDCLQRFDEVRSAAALRVLSKLSASTQVIMFTHHDHLEGLARESLEAGEFHVHRLAT</sequence>
<dbReference type="AlphaFoldDB" id="A0A5C5WR45"/>
<dbReference type="InterPro" id="IPR038734">
    <property type="entry name" value="YhaN_AAA"/>
</dbReference>
<protein>
    <recommendedName>
        <fullName evidence="2">YhaN AAA domain-containing protein</fullName>
    </recommendedName>
</protein>
<name>A0A5C5WR45_9BACT</name>
<feature type="coiled-coil region" evidence="1">
    <location>
        <begin position="664"/>
        <end position="708"/>
    </location>
</feature>
<dbReference type="EMBL" id="SJPI01000001">
    <property type="protein sequence ID" value="TWT52581.1"/>
    <property type="molecule type" value="Genomic_DNA"/>
</dbReference>
<dbReference type="SUPFAM" id="SSF52540">
    <property type="entry name" value="P-loop containing nucleoside triphosphate hydrolases"/>
    <property type="match status" value="1"/>
</dbReference>
<dbReference type="RefSeq" id="WP_146512925.1">
    <property type="nucleotide sequence ID" value="NZ_SJPI01000001.1"/>
</dbReference>
<evidence type="ECO:0000313" key="3">
    <source>
        <dbReference type="EMBL" id="TWT52581.1"/>
    </source>
</evidence>
<dbReference type="PANTHER" id="PTHR41259:SF1">
    <property type="entry name" value="DOUBLE-STRAND BREAK REPAIR RAD50 ATPASE, PUTATIVE-RELATED"/>
    <property type="match status" value="1"/>
</dbReference>
<dbReference type="OrthoDB" id="9764467at2"/>
<evidence type="ECO:0000313" key="4">
    <source>
        <dbReference type="Proteomes" id="UP000316598"/>
    </source>
</evidence>
<accession>A0A5C5WR45</accession>